<dbReference type="Pfam" id="PF00069">
    <property type="entry name" value="Pkinase"/>
    <property type="match status" value="1"/>
</dbReference>
<dbReference type="SUPFAM" id="SSF56112">
    <property type="entry name" value="Protein kinase-like (PK-like)"/>
    <property type="match status" value="1"/>
</dbReference>
<dbReference type="RefSeq" id="XP_027775223.1">
    <property type="nucleotide sequence ID" value="XM_027919422.1"/>
</dbReference>
<dbReference type="InterPro" id="IPR008271">
    <property type="entry name" value="Ser/Thr_kinase_AS"/>
</dbReference>
<evidence type="ECO:0000313" key="14">
    <source>
        <dbReference type="RefSeq" id="XP_027775224.1"/>
    </source>
</evidence>
<dbReference type="Proteomes" id="UP000694930">
    <property type="component" value="Chromosome 8"/>
</dbReference>
<keyword evidence="11" id="KW-1185">Reference proteome</keyword>
<evidence type="ECO:0000256" key="7">
    <source>
        <dbReference type="ARBA" id="ARBA00022777"/>
    </source>
</evidence>
<evidence type="ECO:0000256" key="6">
    <source>
        <dbReference type="ARBA" id="ARBA00022741"/>
    </source>
</evidence>
<dbReference type="SUPFAM" id="SSF51110">
    <property type="entry name" value="alpha-D-mannose-specific plant lectins"/>
    <property type="match status" value="1"/>
</dbReference>
<evidence type="ECO:0000313" key="12">
    <source>
        <dbReference type="RefSeq" id="XP_027775222.1"/>
    </source>
</evidence>
<keyword evidence="6" id="KW-0547">Nucleotide-binding</keyword>
<proteinExistence type="predicted"/>
<dbReference type="InterPro" id="IPR036426">
    <property type="entry name" value="Bulb-type_lectin_dom_sf"/>
</dbReference>
<protein>
    <submittedName>
        <fullName evidence="12 13">G-type lectin S-receptor-like serine/threonine-protein kinase CES101 isoform X1</fullName>
    </submittedName>
</protein>
<evidence type="ECO:0000256" key="4">
    <source>
        <dbReference type="ARBA" id="ARBA00022679"/>
    </source>
</evidence>
<keyword evidence="5" id="KW-0732">Signal</keyword>
<dbReference type="RefSeq" id="XP_027775224.1">
    <property type="nucleotide sequence ID" value="XM_027919423.1"/>
</dbReference>
<evidence type="ECO:0000256" key="5">
    <source>
        <dbReference type="ARBA" id="ARBA00022729"/>
    </source>
</evidence>
<feature type="domain" description="Protein kinase" evidence="10">
    <location>
        <begin position="93"/>
        <end position="235"/>
    </location>
</feature>
<dbReference type="GeneID" id="114078481"/>
<evidence type="ECO:0000256" key="1">
    <source>
        <dbReference type="ARBA" id="ARBA00004251"/>
    </source>
</evidence>
<evidence type="ECO:0000313" key="13">
    <source>
        <dbReference type="RefSeq" id="XP_027775223.1"/>
    </source>
</evidence>
<dbReference type="RefSeq" id="XP_027775222.1">
    <property type="nucleotide sequence ID" value="XM_027919421.1"/>
</dbReference>
<dbReference type="Gene3D" id="3.30.200.20">
    <property type="entry name" value="Phosphorylase Kinase, domain 1"/>
    <property type="match status" value="1"/>
</dbReference>
<dbReference type="PROSITE" id="PS50011">
    <property type="entry name" value="PROTEIN_KINASE_DOM"/>
    <property type="match status" value="1"/>
</dbReference>
<reference evidence="12 13" key="2">
    <citation type="submission" date="2025-05" db="UniProtKB">
        <authorList>
            <consortium name="RefSeq"/>
        </authorList>
    </citation>
    <scope>IDENTIFICATION</scope>
</reference>
<keyword evidence="2" id="KW-1003">Cell membrane</keyword>
<dbReference type="SMART" id="SM00219">
    <property type="entry name" value="TyrKc"/>
    <property type="match status" value="1"/>
</dbReference>
<dbReference type="PANTHER" id="PTHR27002:SF548">
    <property type="entry name" value="RECEPTOR-LIKE SERINE_THREONINE-PROTEIN KINASE"/>
    <property type="match status" value="1"/>
</dbReference>
<evidence type="ECO:0000256" key="3">
    <source>
        <dbReference type="ARBA" id="ARBA00022527"/>
    </source>
</evidence>
<sequence>MRLETLTLWQSFDHPTNCLLPGMKLGYNLTTMQNWTTYSSYIDEKRKEEAYIRELTAVDSFNNANLKEEDGREVQDLKIFSFGFILEAKKNNFSSEKMLGEGGFWPVYKGNFPDGREMAVKRLSRTSGQGLVEFKNELILIARVQPTNLVRVLGCCIDGDERMLIYEYMPNKSLNFFLFGLLLFQKKKDSTFRYSRMRVIHRDLKASNVLLDENMNPKIADFSSARNLNRMRRRQ</sequence>
<evidence type="ECO:0000256" key="8">
    <source>
        <dbReference type="ARBA" id="ARBA00022840"/>
    </source>
</evidence>
<evidence type="ECO:0000313" key="11">
    <source>
        <dbReference type="Proteomes" id="UP000694930"/>
    </source>
</evidence>
<dbReference type="PROSITE" id="PS00108">
    <property type="entry name" value="PROTEIN_KINASE_ST"/>
    <property type="match status" value="1"/>
</dbReference>
<dbReference type="PANTHER" id="PTHR27002">
    <property type="entry name" value="RECEPTOR-LIKE SERINE/THREONINE-PROTEIN KINASE SD1-8"/>
    <property type="match status" value="1"/>
</dbReference>
<evidence type="ECO:0000256" key="9">
    <source>
        <dbReference type="ARBA" id="ARBA00023180"/>
    </source>
</evidence>
<dbReference type="Gene3D" id="1.10.510.10">
    <property type="entry name" value="Transferase(Phosphotransferase) domain 1"/>
    <property type="match status" value="1"/>
</dbReference>
<dbReference type="InterPro" id="IPR000719">
    <property type="entry name" value="Prot_kinase_dom"/>
</dbReference>
<keyword evidence="4" id="KW-0808">Transferase</keyword>
<evidence type="ECO:0000259" key="10">
    <source>
        <dbReference type="PROSITE" id="PS50011"/>
    </source>
</evidence>
<name>A0ABM1VHK4_SOLPN</name>
<keyword evidence="7" id="KW-0418">Kinase</keyword>
<keyword evidence="2" id="KW-0472">Membrane</keyword>
<keyword evidence="8" id="KW-0067">ATP-binding</keyword>
<organism evidence="11 12">
    <name type="scientific">Solanum pennellii</name>
    <name type="common">Tomato</name>
    <name type="synonym">Lycopersicon pennellii</name>
    <dbReference type="NCBI Taxonomy" id="28526"/>
    <lineage>
        <taxon>Eukaryota</taxon>
        <taxon>Viridiplantae</taxon>
        <taxon>Streptophyta</taxon>
        <taxon>Embryophyta</taxon>
        <taxon>Tracheophyta</taxon>
        <taxon>Spermatophyta</taxon>
        <taxon>Magnoliopsida</taxon>
        <taxon>eudicotyledons</taxon>
        <taxon>Gunneridae</taxon>
        <taxon>Pentapetalae</taxon>
        <taxon>asterids</taxon>
        <taxon>lamiids</taxon>
        <taxon>Solanales</taxon>
        <taxon>Solanaceae</taxon>
        <taxon>Solanoideae</taxon>
        <taxon>Solaneae</taxon>
        <taxon>Solanum</taxon>
        <taxon>Solanum subgen. Lycopersicon</taxon>
    </lineage>
</organism>
<accession>A0ABM1VHK4</accession>
<keyword evidence="9" id="KW-0325">Glycoprotein</keyword>
<evidence type="ECO:0000256" key="2">
    <source>
        <dbReference type="ARBA" id="ARBA00022475"/>
    </source>
</evidence>
<keyword evidence="3" id="KW-0723">Serine/threonine-protein kinase</keyword>
<gene>
    <name evidence="12 13 14" type="primary">LOC114078481</name>
</gene>
<dbReference type="InterPro" id="IPR020635">
    <property type="entry name" value="Tyr_kinase_cat_dom"/>
</dbReference>
<dbReference type="Pfam" id="PF01453">
    <property type="entry name" value="B_lectin"/>
    <property type="match status" value="1"/>
</dbReference>
<comment type="subcellular location">
    <subcellularLocation>
        <location evidence="1">Cell membrane</location>
        <topology evidence="1">Single-pass type I membrane protein</topology>
    </subcellularLocation>
</comment>
<dbReference type="InterPro" id="IPR011009">
    <property type="entry name" value="Kinase-like_dom_sf"/>
</dbReference>
<dbReference type="InterPro" id="IPR001480">
    <property type="entry name" value="Bulb-type_lectin_dom"/>
</dbReference>
<reference evidence="11" key="1">
    <citation type="journal article" date="2014" name="Nat. Genet.">
        <title>The genome of the stress-tolerant wild tomato species Solanum pennellii.</title>
        <authorList>
            <person name="Bolger A."/>
            <person name="Scossa F."/>
            <person name="Bolger M.E."/>
            <person name="Lanz C."/>
            <person name="Maumus F."/>
            <person name="Tohge T."/>
            <person name="Quesneville H."/>
            <person name="Alseekh S."/>
            <person name="Sorensen I."/>
            <person name="Lichtenstein G."/>
            <person name="Fich E.A."/>
            <person name="Conte M."/>
            <person name="Keller H."/>
            <person name="Schneeberger K."/>
            <person name="Schwacke R."/>
            <person name="Ofner I."/>
            <person name="Vrebalov J."/>
            <person name="Xu Y."/>
            <person name="Osorio S."/>
            <person name="Aflitos S.A."/>
            <person name="Schijlen E."/>
            <person name="Jimenez-Gomez J.M."/>
            <person name="Ryngajllo M."/>
            <person name="Kimura S."/>
            <person name="Kumar R."/>
            <person name="Koenig D."/>
            <person name="Headland L.R."/>
            <person name="Maloof J.N."/>
            <person name="Sinha N."/>
            <person name="van Ham R.C."/>
            <person name="Lankhorst R.K."/>
            <person name="Mao L."/>
            <person name="Vogel A."/>
            <person name="Arsova B."/>
            <person name="Panstruga R."/>
            <person name="Fei Z."/>
            <person name="Rose J.K."/>
            <person name="Zamir D."/>
            <person name="Carrari F."/>
            <person name="Giovannoni J.J."/>
            <person name="Weigel D."/>
            <person name="Usadel B."/>
            <person name="Fernie A.R."/>
        </authorList>
    </citation>
    <scope>NUCLEOTIDE SEQUENCE [LARGE SCALE GENOMIC DNA]</scope>
</reference>